<dbReference type="EMBL" id="CP136898">
    <property type="protein sequence ID" value="WOL20212.1"/>
    <property type="molecule type" value="Genomic_DNA"/>
</dbReference>
<reference evidence="3 4" key="1">
    <citation type="submission" date="2023-10" db="EMBL/GenBank/DDBJ databases">
        <title>Chromosome-scale genome assembly provides insights into flower coloration mechanisms of Canna indica.</title>
        <authorList>
            <person name="Li C."/>
        </authorList>
    </citation>
    <scope>NUCLEOTIDE SEQUENCE [LARGE SCALE GENOMIC DNA]</scope>
    <source>
        <tissue evidence="3">Flower</tissue>
    </source>
</reference>
<gene>
    <name evidence="3" type="ORF">Cni_G29016</name>
</gene>
<dbReference type="Proteomes" id="UP001327560">
    <property type="component" value="Chromosome 9"/>
</dbReference>
<evidence type="ECO:0000256" key="1">
    <source>
        <dbReference type="SAM" id="MobiDB-lite"/>
    </source>
</evidence>
<feature type="domain" description="Transposase MuDR plant" evidence="2">
    <location>
        <begin position="91"/>
        <end position="139"/>
    </location>
</feature>
<feature type="compositionally biased region" description="Polar residues" evidence="1">
    <location>
        <begin position="1"/>
        <end position="13"/>
    </location>
</feature>
<accession>A0AAQ3L6H2</accession>
<evidence type="ECO:0000313" key="3">
    <source>
        <dbReference type="EMBL" id="WOL20212.1"/>
    </source>
</evidence>
<feature type="compositionally biased region" description="Basic and acidic residues" evidence="1">
    <location>
        <begin position="18"/>
        <end position="30"/>
    </location>
</feature>
<proteinExistence type="predicted"/>
<sequence length="260" mass="29585">MRKNRSFNLQSEDTSGEGDEHREDEQREAEGGNNDSLSGDNSSSDTSGDNATSTKSVQTPNNSDDEDVKNFTKQKGKGFKGKKSNEFCLNMRFESVGQFRQAVQDYALKNEKTIKFTMSGEKNVEARYSAKCPWRIYGSLTQMNEKKKKKHGGNALKNLLKVAKSTTEADFNERMYKMKVLSQIADDDFIKIDSDRFCSFKIGTLSKCEVIDDNMFECFIGYILKARTRLLIDILEDIKRTLMKGMIEKREITMKSGDTI</sequence>
<dbReference type="InterPro" id="IPR004332">
    <property type="entry name" value="Transposase_MuDR"/>
</dbReference>
<feature type="region of interest" description="Disordered" evidence="1">
    <location>
        <begin position="1"/>
        <end position="81"/>
    </location>
</feature>
<name>A0AAQ3L6H2_9LILI</name>
<dbReference type="Pfam" id="PF03108">
    <property type="entry name" value="DBD_Tnp_Mut"/>
    <property type="match status" value="1"/>
</dbReference>
<dbReference type="AlphaFoldDB" id="A0AAQ3L6H2"/>
<protein>
    <recommendedName>
        <fullName evidence="2">Transposase MuDR plant domain-containing protein</fullName>
    </recommendedName>
</protein>
<feature type="compositionally biased region" description="Basic residues" evidence="1">
    <location>
        <begin position="72"/>
        <end position="81"/>
    </location>
</feature>
<organism evidence="3 4">
    <name type="scientific">Canna indica</name>
    <name type="common">Indian-shot</name>
    <dbReference type="NCBI Taxonomy" id="4628"/>
    <lineage>
        <taxon>Eukaryota</taxon>
        <taxon>Viridiplantae</taxon>
        <taxon>Streptophyta</taxon>
        <taxon>Embryophyta</taxon>
        <taxon>Tracheophyta</taxon>
        <taxon>Spermatophyta</taxon>
        <taxon>Magnoliopsida</taxon>
        <taxon>Liliopsida</taxon>
        <taxon>Zingiberales</taxon>
        <taxon>Cannaceae</taxon>
        <taxon>Canna</taxon>
    </lineage>
</organism>
<evidence type="ECO:0000313" key="4">
    <source>
        <dbReference type="Proteomes" id="UP001327560"/>
    </source>
</evidence>
<feature type="compositionally biased region" description="Low complexity" evidence="1">
    <location>
        <begin position="31"/>
        <end position="54"/>
    </location>
</feature>
<evidence type="ECO:0000259" key="2">
    <source>
        <dbReference type="Pfam" id="PF03108"/>
    </source>
</evidence>
<keyword evidence="4" id="KW-1185">Reference proteome</keyword>